<evidence type="ECO:0000313" key="2">
    <source>
        <dbReference type="Proteomes" id="UP000054776"/>
    </source>
</evidence>
<name>A0A0V1ANQ6_TRISP</name>
<accession>A0A0V1ANQ6</accession>
<keyword evidence="2" id="KW-1185">Reference proteome</keyword>
<proteinExistence type="predicted"/>
<dbReference type="EMBL" id="JYDH01000415">
    <property type="protein sequence ID" value="KRY26482.1"/>
    <property type="molecule type" value="Genomic_DNA"/>
</dbReference>
<dbReference type="AlphaFoldDB" id="A0A0V1ANQ6"/>
<evidence type="ECO:0000313" key="1">
    <source>
        <dbReference type="EMBL" id="KRY26482.1"/>
    </source>
</evidence>
<dbReference type="InParanoid" id="A0A0V1ANQ6"/>
<reference evidence="1 2" key="1">
    <citation type="submission" date="2015-01" db="EMBL/GenBank/DDBJ databases">
        <title>Evolution of Trichinella species and genotypes.</title>
        <authorList>
            <person name="Korhonen P.K."/>
            <person name="Edoardo P."/>
            <person name="Giuseppe L.R."/>
            <person name="Gasser R.B."/>
        </authorList>
    </citation>
    <scope>NUCLEOTIDE SEQUENCE [LARGE SCALE GENOMIC DNA]</scope>
    <source>
        <strain evidence="1">ISS3</strain>
    </source>
</reference>
<dbReference type="Proteomes" id="UP000054776">
    <property type="component" value="Unassembled WGS sequence"/>
</dbReference>
<gene>
    <name evidence="1" type="ORF">T01_10600</name>
</gene>
<protein>
    <submittedName>
        <fullName evidence="1">Uncharacterized protein</fullName>
    </submittedName>
</protein>
<comment type="caution">
    <text evidence="1">The sequence shown here is derived from an EMBL/GenBank/DDBJ whole genome shotgun (WGS) entry which is preliminary data.</text>
</comment>
<sequence length="158" mass="17809">MNVEGALRTKNTATLTRFVKRDASSDIMQFWQHFQVFMKVPVSKNQKTEKTAENNTAYHHFIKIRLPENMSEKDVGQKFPYDKTGSLLGKLVENNEARKVKCICGGNWKTVSVNQVELIGGLKQESEAWQKIIRRLVVCESADNNATGGSRLSCTTVS</sequence>
<dbReference type="OrthoDB" id="10439923at2759"/>
<organism evidence="1 2">
    <name type="scientific">Trichinella spiralis</name>
    <name type="common">Trichina worm</name>
    <dbReference type="NCBI Taxonomy" id="6334"/>
    <lineage>
        <taxon>Eukaryota</taxon>
        <taxon>Metazoa</taxon>
        <taxon>Ecdysozoa</taxon>
        <taxon>Nematoda</taxon>
        <taxon>Enoplea</taxon>
        <taxon>Dorylaimia</taxon>
        <taxon>Trichinellida</taxon>
        <taxon>Trichinellidae</taxon>
        <taxon>Trichinella</taxon>
    </lineage>
</organism>